<proteinExistence type="predicted"/>
<feature type="transmembrane region" description="Helical" evidence="6">
    <location>
        <begin position="76"/>
        <end position="99"/>
    </location>
</feature>
<dbReference type="InterPro" id="IPR050189">
    <property type="entry name" value="MFS_Efflux_Transporters"/>
</dbReference>
<dbReference type="InterPro" id="IPR011701">
    <property type="entry name" value="MFS"/>
</dbReference>
<evidence type="ECO:0000256" key="5">
    <source>
        <dbReference type="ARBA" id="ARBA00023136"/>
    </source>
</evidence>
<comment type="caution">
    <text evidence="8">The sequence shown here is derived from an EMBL/GenBank/DDBJ whole genome shotgun (WGS) entry which is preliminary data.</text>
</comment>
<dbReference type="PANTHER" id="PTHR43124">
    <property type="entry name" value="PURINE EFFLUX PUMP PBUE"/>
    <property type="match status" value="1"/>
</dbReference>
<reference evidence="8 9" key="1">
    <citation type="submission" date="2016-11" db="EMBL/GenBank/DDBJ databases">
        <authorList>
            <person name="Varghese N."/>
            <person name="Submissions S."/>
        </authorList>
    </citation>
    <scope>NUCLEOTIDE SEQUENCE [LARGE SCALE GENOMIC DNA]</scope>
    <source>
        <strain evidence="8 9">DSM 21988</strain>
    </source>
</reference>
<evidence type="ECO:0000256" key="1">
    <source>
        <dbReference type="ARBA" id="ARBA00004651"/>
    </source>
</evidence>
<dbReference type="SUPFAM" id="SSF103473">
    <property type="entry name" value="MFS general substrate transporter"/>
    <property type="match status" value="1"/>
</dbReference>
<evidence type="ECO:0000256" key="2">
    <source>
        <dbReference type="ARBA" id="ARBA00022475"/>
    </source>
</evidence>
<feature type="transmembrane region" description="Helical" evidence="6">
    <location>
        <begin position="209"/>
        <end position="230"/>
    </location>
</feature>
<dbReference type="CDD" id="cd17324">
    <property type="entry name" value="MFS_NepI_like"/>
    <property type="match status" value="1"/>
</dbReference>
<sequence>MQGETGMPLALFALAVSAFAIGTTEFVIVGLIPEMARDLSVSIPTAGLLVSLYALSITLGAPTVTALTGRLPRRQLAIGLMVIFTIGNLIAAFAPGYAVLLAGRIVTGIAHGVFFSIGATVATSLVDRSKSAQAVSLMFAGLTVAMVVGVPFGSFVGQHFGWRAPFLAVALLGAISVAGLVTLLPKTIPHTPPAGFLSQLTLLTKPRLLAMYLVTVFGFGGPFVVFTYLSPLMTEVTGVSEATVSLSLMLFGVATVIGNLLGGRLADTLGTRRALQVVLVGLALSLAALPLTASHAAAMFANLFAWGVFAFAISPIVQAGVVATAKAEAPDAVGTASGFNIAAFNLGIAAASFVGGILVAGPGLLVTPWAALGATLVALAIVQRSGSVSRA</sequence>
<feature type="transmembrane region" description="Helical" evidence="6">
    <location>
        <begin position="303"/>
        <end position="325"/>
    </location>
</feature>
<keyword evidence="5 6" id="KW-0472">Membrane</keyword>
<gene>
    <name evidence="8" type="ORF">SAMN02745911_3770</name>
</gene>
<dbReference type="InterPro" id="IPR020846">
    <property type="entry name" value="MFS_dom"/>
</dbReference>
<dbReference type="PRINTS" id="PR01035">
    <property type="entry name" value="TCRTETA"/>
</dbReference>
<feature type="transmembrane region" description="Helical" evidence="6">
    <location>
        <begin position="242"/>
        <end position="262"/>
    </location>
</feature>
<protein>
    <submittedName>
        <fullName evidence="8">Multidrug resistance protein</fullName>
    </submittedName>
</protein>
<keyword evidence="2" id="KW-1003">Cell membrane</keyword>
<evidence type="ECO:0000313" key="8">
    <source>
        <dbReference type="EMBL" id="SHJ94357.1"/>
    </source>
</evidence>
<dbReference type="InterPro" id="IPR036259">
    <property type="entry name" value="MFS_trans_sf"/>
</dbReference>
<dbReference type="Proteomes" id="UP000184290">
    <property type="component" value="Unassembled WGS sequence"/>
</dbReference>
<dbReference type="PANTHER" id="PTHR43124:SF8">
    <property type="entry name" value="INNER MEMBRANE TRANSPORT PROTEIN YDHP"/>
    <property type="match status" value="1"/>
</dbReference>
<keyword evidence="9" id="KW-1185">Reference proteome</keyword>
<organism evidence="8 9">
    <name type="scientific">Aureimonas altamirensis DSM 21988</name>
    <dbReference type="NCBI Taxonomy" id="1121026"/>
    <lineage>
        <taxon>Bacteria</taxon>
        <taxon>Pseudomonadati</taxon>
        <taxon>Pseudomonadota</taxon>
        <taxon>Alphaproteobacteria</taxon>
        <taxon>Hyphomicrobiales</taxon>
        <taxon>Aurantimonadaceae</taxon>
        <taxon>Aureimonas</taxon>
    </lineage>
</organism>
<evidence type="ECO:0000313" key="9">
    <source>
        <dbReference type="Proteomes" id="UP000184290"/>
    </source>
</evidence>
<dbReference type="Pfam" id="PF07690">
    <property type="entry name" value="MFS_1"/>
    <property type="match status" value="1"/>
</dbReference>
<feature type="domain" description="Major facilitator superfamily (MFS) profile" evidence="7">
    <location>
        <begin position="10"/>
        <end position="386"/>
    </location>
</feature>
<dbReference type="Gene3D" id="1.20.1250.20">
    <property type="entry name" value="MFS general substrate transporter like domains"/>
    <property type="match status" value="2"/>
</dbReference>
<feature type="transmembrane region" description="Helical" evidence="6">
    <location>
        <begin position="137"/>
        <end position="160"/>
    </location>
</feature>
<keyword evidence="4 6" id="KW-1133">Transmembrane helix</keyword>
<name>A0ABY1IQU8_9HYPH</name>
<dbReference type="EMBL" id="FQZC01000005">
    <property type="protein sequence ID" value="SHJ94357.1"/>
    <property type="molecule type" value="Genomic_DNA"/>
</dbReference>
<evidence type="ECO:0000259" key="7">
    <source>
        <dbReference type="PROSITE" id="PS50850"/>
    </source>
</evidence>
<dbReference type="PROSITE" id="PS50850">
    <property type="entry name" value="MFS"/>
    <property type="match status" value="1"/>
</dbReference>
<evidence type="ECO:0000256" key="3">
    <source>
        <dbReference type="ARBA" id="ARBA00022692"/>
    </source>
</evidence>
<accession>A0ABY1IQU8</accession>
<feature type="transmembrane region" description="Helical" evidence="6">
    <location>
        <begin position="337"/>
        <end position="358"/>
    </location>
</feature>
<feature type="transmembrane region" description="Helical" evidence="6">
    <location>
        <begin position="105"/>
        <end position="125"/>
    </location>
</feature>
<evidence type="ECO:0000256" key="4">
    <source>
        <dbReference type="ARBA" id="ARBA00022989"/>
    </source>
</evidence>
<keyword evidence="3 6" id="KW-0812">Transmembrane</keyword>
<comment type="subcellular location">
    <subcellularLocation>
        <location evidence="1">Cell membrane</location>
        <topology evidence="1">Multi-pass membrane protein</topology>
    </subcellularLocation>
</comment>
<dbReference type="InterPro" id="IPR001958">
    <property type="entry name" value="Tet-R_TetA/multi-R_MdtG-like"/>
</dbReference>
<feature type="transmembrane region" description="Helical" evidence="6">
    <location>
        <begin position="274"/>
        <end position="297"/>
    </location>
</feature>
<feature type="transmembrane region" description="Helical" evidence="6">
    <location>
        <begin position="364"/>
        <end position="382"/>
    </location>
</feature>
<evidence type="ECO:0000256" key="6">
    <source>
        <dbReference type="SAM" id="Phobius"/>
    </source>
</evidence>
<feature type="transmembrane region" description="Helical" evidence="6">
    <location>
        <begin position="166"/>
        <end position="188"/>
    </location>
</feature>
<feature type="transmembrane region" description="Helical" evidence="6">
    <location>
        <begin position="44"/>
        <end position="64"/>
    </location>
</feature>